<reference evidence="1 2" key="1">
    <citation type="submission" date="2018-10" db="EMBL/GenBank/DDBJ databases">
        <title>Pseudomonas zhaodongensis NEAU-ST5-21(T) genome.</title>
        <authorList>
            <person name="Peng J."/>
            <person name="Liu Z.-P."/>
        </authorList>
    </citation>
    <scope>NUCLEOTIDE SEQUENCE [LARGE SCALE GENOMIC DNA]</scope>
    <source>
        <strain evidence="1 2">NEAU-ST5-21</strain>
    </source>
</reference>
<protein>
    <submittedName>
        <fullName evidence="1">Uncharacterized protein</fullName>
    </submittedName>
</protein>
<gene>
    <name evidence="1" type="ORF">EA797_03990</name>
</gene>
<comment type="caution">
    <text evidence="1">The sequence shown here is derived from an EMBL/GenBank/DDBJ whole genome shotgun (WGS) entry which is preliminary data.</text>
</comment>
<evidence type="ECO:0000313" key="1">
    <source>
        <dbReference type="EMBL" id="RMH91907.1"/>
    </source>
</evidence>
<dbReference type="AlphaFoldDB" id="A0A3M2I0H6"/>
<name>A0A3M2I0H6_9GAMM</name>
<evidence type="ECO:0000313" key="2">
    <source>
        <dbReference type="Proteomes" id="UP000269774"/>
    </source>
</evidence>
<keyword evidence="2" id="KW-1185">Reference proteome</keyword>
<dbReference type="EMBL" id="RFFM01000001">
    <property type="protein sequence ID" value="RMH91907.1"/>
    <property type="molecule type" value="Genomic_DNA"/>
</dbReference>
<dbReference type="Proteomes" id="UP000269774">
    <property type="component" value="Unassembled WGS sequence"/>
</dbReference>
<proteinExistence type="predicted"/>
<dbReference type="OrthoDB" id="8780048at2"/>
<accession>A0A3M2I0H6</accession>
<organism evidence="1 2">
    <name type="scientific">Stutzerimonas zhaodongensis</name>
    <dbReference type="NCBI Taxonomy" id="1176257"/>
    <lineage>
        <taxon>Bacteria</taxon>
        <taxon>Pseudomonadati</taxon>
        <taxon>Pseudomonadota</taxon>
        <taxon>Gammaproteobacteria</taxon>
        <taxon>Pseudomonadales</taxon>
        <taxon>Pseudomonadaceae</taxon>
        <taxon>Stutzerimonas</taxon>
    </lineage>
</organism>
<sequence length="72" mass="8059">MKNPDWTSKGKTVADLAKELLSFEDQEMEVRISLDGGDTSLPVSLVGKSNRKYAVLINCQDIPTPIRHRDET</sequence>